<dbReference type="InterPro" id="IPR042278">
    <property type="entry name" value="Mfa-like_1_N"/>
</dbReference>
<dbReference type="AlphaFoldDB" id="A0A413VIE9"/>
<organism evidence="1 2">
    <name type="scientific">Bacteroides nordii</name>
    <dbReference type="NCBI Taxonomy" id="291645"/>
    <lineage>
        <taxon>Bacteria</taxon>
        <taxon>Pseudomonadati</taxon>
        <taxon>Bacteroidota</taxon>
        <taxon>Bacteroidia</taxon>
        <taxon>Bacteroidales</taxon>
        <taxon>Bacteroidaceae</taxon>
        <taxon>Bacteroides</taxon>
    </lineage>
</organism>
<evidence type="ECO:0000313" key="2">
    <source>
        <dbReference type="Proteomes" id="UP000284379"/>
    </source>
</evidence>
<sequence length="333" mass="35768">MNGMNNIYSNKRYFRYCFCCGVFLLELLSGCSQESGLQAEIAIAENVPIAVCAALSTAEIDTRASVTEEMKTGSLGIFRLAENDYTALYNVKYEKTSDTAPWSSTTTIYVGAEFASLCAYAPYNSVEFAKNSTVATLEAQEYKADKDMRYATTGGATIWKLTPQADFTLIHSYARLTLAITRMPTYPSTKPYLCAVTKVVVEPGTGGSKIATQRTKDIATNAETTVTEADNYIFTVTTALKTSGIVSGATDNSGVDMLLPPQTLVGGVKLTLTVDGADYAVTVPADRLSMLTAGSHYTVKIDVKGFGLQVEDVTIDKAWTSTSVGSGDYNTGF</sequence>
<comment type="caution">
    <text evidence="1">The sequence shown here is derived from an EMBL/GenBank/DDBJ whole genome shotgun (WGS) entry which is preliminary data.</text>
</comment>
<dbReference type="Gene3D" id="2.60.40.2630">
    <property type="match status" value="1"/>
</dbReference>
<name>A0A413VIE9_9BACE</name>
<dbReference type="Pfam" id="PF13149">
    <property type="entry name" value="Mfa_like_1"/>
    <property type="match status" value="1"/>
</dbReference>
<dbReference type="Proteomes" id="UP000284379">
    <property type="component" value="Unassembled WGS sequence"/>
</dbReference>
<evidence type="ECO:0000313" key="1">
    <source>
        <dbReference type="EMBL" id="RHB33360.1"/>
    </source>
</evidence>
<protein>
    <submittedName>
        <fullName evidence="1">Fimbrillin family protein</fullName>
    </submittedName>
</protein>
<dbReference type="CDD" id="cd13121">
    <property type="entry name" value="BF2867_like_C"/>
    <property type="match status" value="1"/>
</dbReference>
<dbReference type="EMBL" id="QSGO01000016">
    <property type="protein sequence ID" value="RHB33360.1"/>
    <property type="molecule type" value="Genomic_DNA"/>
</dbReference>
<reference evidence="1 2" key="1">
    <citation type="submission" date="2018-08" db="EMBL/GenBank/DDBJ databases">
        <title>A genome reference for cultivated species of the human gut microbiota.</title>
        <authorList>
            <person name="Zou Y."/>
            <person name="Xue W."/>
            <person name="Luo G."/>
        </authorList>
    </citation>
    <scope>NUCLEOTIDE SEQUENCE [LARGE SCALE GENOMIC DNA]</scope>
    <source>
        <strain evidence="1 2">AM40-30BH</strain>
    </source>
</reference>
<dbReference type="InterPro" id="IPR025049">
    <property type="entry name" value="Mfa-like_1"/>
</dbReference>
<proteinExistence type="predicted"/>
<gene>
    <name evidence="1" type="ORF">DW888_16015</name>
</gene>
<dbReference type="Gene3D" id="2.60.40.2620">
    <property type="entry name" value="Fimbrillin-like"/>
    <property type="match status" value="1"/>
</dbReference>
<dbReference type="CDD" id="cd13120">
    <property type="entry name" value="BF2867_like_N"/>
    <property type="match status" value="1"/>
</dbReference>
<accession>A0A413VIE9</accession>
<dbReference type="RefSeq" id="WP_122201975.1">
    <property type="nucleotide sequence ID" value="NZ_CABJFV010000016.1"/>
</dbReference>